<dbReference type="AlphaFoldDB" id="A0A429YVL1"/>
<accession>A0A429YVL1</accession>
<reference evidence="1 2" key="1">
    <citation type="submission" date="2018-12" db="EMBL/GenBank/DDBJ databases">
        <title>Mesorhizobium carbonis sp. nov., isolated from coal mine water.</title>
        <authorList>
            <person name="Xin W."/>
            <person name="Xu Z."/>
            <person name="Xiang F."/>
            <person name="Zhang J."/>
            <person name="Xi L."/>
            <person name="Liu J."/>
        </authorList>
    </citation>
    <scope>NUCLEOTIDE SEQUENCE [LARGE SCALE GENOMIC DNA]</scope>
    <source>
        <strain evidence="1 2">B2.3</strain>
    </source>
</reference>
<proteinExistence type="predicted"/>
<dbReference type="OrthoDB" id="7906710at2"/>
<keyword evidence="2" id="KW-1185">Reference proteome</keyword>
<evidence type="ECO:0000313" key="2">
    <source>
        <dbReference type="Proteomes" id="UP000278398"/>
    </source>
</evidence>
<organism evidence="1 2">
    <name type="scientific">Aquibium carbonis</name>
    <dbReference type="NCBI Taxonomy" id="2495581"/>
    <lineage>
        <taxon>Bacteria</taxon>
        <taxon>Pseudomonadati</taxon>
        <taxon>Pseudomonadota</taxon>
        <taxon>Alphaproteobacteria</taxon>
        <taxon>Hyphomicrobiales</taxon>
        <taxon>Phyllobacteriaceae</taxon>
        <taxon>Aquibium</taxon>
    </lineage>
</organism>
<gene>
    <name evidence="1" type="ORF">EJC49_15565</name>
</gene>
<dbReference type="Proteomes" id="UP000278398">
    <property type="component" value="Unassembled WGS sequence"/>
</dbReference>
<dbReference type="EMBL" id="RWKW01000055">
    <property type="protein sequence ID" value="RST85504.1"/>
    <property type="molecule type" value="Genomic_DNA"/>
</dbReference>
<dbReference type="RefSeq" id="WP_126700854.1">
    <property type="nucleotide sequence ID" value="NZ_RWKW01000055.1"/>
</dbReference>
<protein>
    <submittedName>
        <fullName evidence="1">Uncharacterized protein</fullName>
    </submittedName>
</protein>
<evidence type="ECO:0000313" key="1">
    <source>
        <dbReference type="EMBL" id="RST85504.1"/>
    </source>
</evidence>
<sequence length="148" mass="16449">MGFDTLKERYPRLIPAGLRFECGTGWEGILERYFAEVEAILPEDSDLGLKGVFEKYGTLNIEAWPRNASQDIVDRIEVRGYVAESRSARTCETCGRPGQKRGRSYIFVACDDHSEGAPSLPEDYGTYGGIYAYDPGIDDVVAVPAEEQ</sequence>
<comment type="caution">
    <text evidence="1">The sequence shown here is derived from an EMBL/GenBank/DDBJ whole genome shotgun (WGS) entry which is preliminary data.</text>
</comment>
<name>A0A429YVL1_9HYPH</name>